<evidence type="ECO:0000313" key="10">
    <source>
        <dbReference type="EMBL" id="SDW02855.1"/>
    </source>
</evidence>
<name>A0A1H2Q6W0_9BACL</name>
<evidence type="ECO:0000313" key="11">
    <source>
        <dbReference type="Proteomes" id="UP000182589"/>
    </source>
</evidence>
<dbReference type="GO" id="GO:0046872">
    <property type="term" value="F:metal ion binding"/>
    <property type="evidence" value="ECO:0007669"/>
    <property type="project" value="UniProtKB-UniRule"/>
</dbReference>
<organism evidence="10 11">
    <name type="scientific">Alicyclobacillus hesperidum</name>
    <dbReference type="NCBI Taxonomy" id="89784"/>
    <lineage>
        <taxon>Bacteria</taxon>
        <taxon>Bacillati</taxon>
        <taxon>Bacillota</taxon>
        <taxon>Bacilli</taxon>
        <taxon>Bacillales</taxon>
        <taxon>Alicyclobacillaceae</taxon>
        <taxon>Alicyclobacillus</taxon>
    </lineage>
</organism>
<dbReference type="AlphaFoldDB" id="A0A1H2Q6W0"/>
<dbReference type="EMBL" id="FNOJ01000001">
    <property type="protein sequence ID" value="SDW02855.1"/>
    <property type="molecule type" value="Genomic_DNA"/>
</dbReference>
<dbReference type="Proteomes" id="UP000182589">
    <property type="component" value="Unassembled WGS sequence"/>
</dbReference>
<evidence type="ECO:0000256" key="7">
    <source>
        <dbReference type="SAM" id="MobiDB-lite"/>
    </source>
</evidence>
<comment type="cofactor">
    <cofactor evidence="6">
        <name>Zn(2+)</name>
        <dbReference type="ChEBI" id="CHEBI:29105"/>
    </cofactor>
    <text evidence="6">Binds 1 zinc ion.</text>
</comment>
<keyword evidence="2 6" id="KW-0479">Metal-binding</keyword>
<proteinExistence type="inferred from homology"/>
<dbReference type="Gene3D" id="1.20.140.70">
    <property type="entry name" value="Oligopeptidase f, N-terminal domain"/>
    <property type="match status" value="1"/>
</dbReference>
<evidence type="ECO:0000256" key="5">
    <source>
        <dbReference type="ARBA" id="ARBA00023049"/>
    </source>
</evidence>
<dbReference type="Pfam" id="PF01432">
    <property type="entry name" value="Peptidase_M3"/>
    <property type="match status" value="1"/>
</dbReference>
<dbReference type="InterPro" id="IPR013647">
    <property type="entry name" value="OligopepF_N_dom"/>
</dbReference>
<dbReference type="InterPro" id="IPR042088">
    <property type="entry name" value="OligoPept_F_C"/>
</dbReference>
<gene>
    <name evidence="10" type="ORF">SAMN04489725_101111</name>
</gene>
<dbReference type="GO" id="GO:0004222">
    <property type="term" value="F:metalloendopeptidase activity"/>
    <property type="evidence" value="ECO:0007669"/>
    <property type="project" value="InterPro"/>
</dbReference>
<evidence type="ECO:0000259" key="9">
    <source>
        <dbReference type="Pfam" id="PF08439"/>
    </source>
</evidence>
<feature type="domain" description="Oligopeptidase F N-terminal" evidence="9">
    <location>
        <begin position="141"/>
        <end position="206"/>
    </location>
</feature>
<comment type="similarity">
    <text evidence="6">Belongs to the peptidase M3 family.</text>
</comment>
<dbReference type="Pfam" id="PF08439">
    <property type="entry name" value="Peptidase_M3_N"/>
    <property type="match status" value="1"/>
</dbReference>
<keyword evidence="11" id="KW-1185">Reference proteome</keyword>
<dbReference type="STRING" id="89784.SAMN04489725_101111"/>
<keyword evidence="5 6" id="KW-0482">Metalloprotease</keyword>
<dbReference type="InterPro" id="IPR001567">
    <property type="entry name" value="Pept_M3A_M3B_dom"/>
</dbReference>
<feature type="domain" description="Peptidase M3A/M3B catalytic" evidence="8">
    <location>
        <begin position="231"/>
        <end position="615"/>
    </location>
</feature>
<evidence type="ECO:0000256" key="2">
    <source>
        <dbReference type="ARBA" id="ARBA00022723"/>
    </source>
</evidence>
<keyword evidence="4 6" id="KW-0862">Zinc</keyword>
<keyword evidence="3 6" id="KW-0378">Hydrolase</keyword>
<evidence type="ECO:0000256" key="3">
    <source>
        <dbReference type="ARBA" id="ARBA00022801"/>
    </source>
</evidence>
<accession>A0A1H2Q6W0</accession>
<protein>
    <submittedName>
        <fullName evidence="10">Oligoendopeptidase F</fullName>
    </submittedName>
</protein>
<evidence type="ECO:0000256" key="6">
    <source>
        <dbReference type="RuleBase" id="RU003435"/>
    </source>
</evidence>
<sequence length="632" mass="71043">MDGYESDVRGIALNKKGNGKGRKNMPLRARSDVPEQETWDLRPLFLSVEDWETAVERIPALAEELIKQSDSQEWRTPKDLVRCLQLHDELRRLCINTDRYAMSRFAEDATSNEAQTLMGKAQLALQRCGEASEHLRAAIRRLPTNTLAAWRQDAEIVVYATYLERVEQERAHTLHDEAERALAALAGNIGVPSGVYEAATGADMRFRNAHDGSGNEVAVTPFALLMNIETSADTKFRHDAYQSVIDGLRPYQHTLARALAGKIQGDVAAARLRNYDSVFHMLQMADMGGTISANQVDPEHYFMVQDVMLKELAPHMRRYMRLRKRVLNLDRPLLCDAKAPLVPLSGAQMSFAQARSLILKAAEPLGSVYTDILERAFDERWIYWGRNAGNWNGAFCGESSVHPYVFSPFGGGMYDVFVLGHELGHAVHLSLACASELPTNLAFSCLFIETPSTLMEHMIANRLIATAADATSRAQVRMMQMFTFHHDFVTHQTEAEILRRLYSLADKGRPLSTEVFRQTSRQVLSEFWGDEIELDEGADLYWMRQPHYYMGLYPYTYAVGLTASTILAERFAAGETALIEDWIRVLSEGAGKSPLALFRAVGLDMDTPEPYRRAIRHVGAIIDELETVFTTG</sequence>
<feature type="region of interest" description="Disordered" evidence="7">
    <location>
        <begin position="1"/>
        <end position="26"/>
    </location>
</feature>
<dbReference type="Gene3D" id="1.10.1370.20">
    <property type="entry name" value="Oligoendopeptidase f, C-terminal domain"/>
    <property type="match status" value="1"/>
</dbReference>
<dbReference type="SUPFAM" id="SSF55486">
    <property type="entry name" value="Metalloproteases ('zincins'), catalytic domain"/>
    <property type="match status" value="1"/>
</dbReference>
<reference evidence="11" key="1">
    <citation type="submission" date="2016-10" db="EMBL/GenBank/DDBJ databases">
        <authorList>
            <person name="Varghese N."/>
        </authorList>
    </citation>
    <scope>NUCLEOTIDE SEQUENCE [LARGE SCALE GENOMIC DNA]</scope>
    <source>
        <strain evidence="11">DSM 12489</strain>
    </source>
</reference>
<dbReference type="GO" id="GO:0006508">
    <property type="term" value="P:proteolysis"/>
    <property type="evidence" value="ECO:0007669"/>
    <property type="project" value="UniProtKB-KW"/>
</dbReference>
<evidence type="ECO:0000256" key="1">
    <source>
        <dbReference type="ARBA" id="ARBA00022670"/>
    </source>
</evidence>
<keyword evidence="1 6" id="KW-0645">Protease</keyword>
<evidence type="ECO:0000256" key="4">
    <source>
        <dbReference type="ARBA" id="ARBA00022833"/>
    </source>
</evidence>
<evidence type="ECO:0000259" key="8">
    <source>
        <dbReference type="Pfam" id="PF01432"/>
    </source>
</evidence>